<name>A0A553QKB7_9TELE</name>
<keyword evidence="3" id="KW-1185">Reference proteome</keyword>
<evidence type="ECO:0000256" key="1">
    <source>
        <dbReference type="SAM" id="Phobius"/>
    </source>
</evidence>
<dbReference type="AlphaFoldDB" id="A0A553QKB7"/>
<evidence type="ECO:0000313" key="3">
    <source>
        <dbReference type="Proteomes" id="UP000316079"/>
    </source>
</evidence>
<proteinExistence type="predicted"/>
<dbReference type="Proteomes" id="UP000316079">
    <property type="component" value="Unassembled WGS sequence"/>
</dbReference>
<sequence length="203" mass="22495">MNWMVYIFSTPPTFTATSLVLISSPPLAFCEPAIMPSLPRLELDEEGEEDVSSPSLEACWLGSWWLIPCSDPREGGDISLTKSWAVRQMLLPLLAIWTSWPLGSIWLATIAMHGGLKTCTAKWWRQTLSQTEIFSIRRIVVSSKASIFSHESEAADDVADRQAGMVVVMVEFVIKWLPMGGPPRVGRGKAAVRSRECNMALLS</sequence>
<organism evidence="2 3">
    <name type="scientific">Danionella cerebrum</name>
    <dbReference type="NCBI Taxonomy" id="2873325"/>
    <lineage>
        <taxon>Eukaryota</taxon>
        <taxon>Metazoa</taxon>
        <taxon>Chordata</taxon>
        <taxon>Craniata</taxon>
        <taxon>Vertebrata</taxon>
        <taxon>Euteleostomi</taxon>
        <taxon>Actinopterygii</taxon>
        <taxon>Neopterygii</taxon>
        <taxon>Teleostei</taxon>
        <taxon>Ostariophysi</taxon>
        <taxon>Cypriniformes</taxon>
        <taxon>Danionidae</taxon>
        <taxon>Danioninae</taxon>
        <taxon>Danionella</taxon>
    </lineage>
</organism>
<gene>
    <name evidence="2" type="ORF">DNTS_018931</name>
</gene>
<accession>A0A553QKB7</accession>
<keyword evidence="1" id="KW-1133">Transmembrane helix</keyword>
<feature type="transmembrane region" description="Helical" evidence="1">
    <location>
        <begin position="89"/>
        <end position="108"/>
    </location>
</feature>
<reference evidence="2 3" key="1">
    <citation type="journal article" date="2019" name="Sci. Data">
        <title>Hybrid genome assembly and annotation of Danionella translucida.</title>
        <authorList>
            <person name="Kadobianskyi M."/>
            <person name="Schulze L."/>
            <person name="Schuelke M."/>
            <person name="Judkewitz B."/>
        </authorList>
    </citation>
    <scope>NUCLEOTIDE SEQUENCE [LARGE SCALE GENOMIC DNA]</scope>
    <source>
        <strain evidence="2 3">Bolton</strain>
    </source>
</reference>
<comment type="caution">
    <text evidence="2">The sequence shown here is derived from an EMBL/GenBank/DDBJ whole genome shotgun (WGS) entry which is preliminary data.</text>
</comment>
<evidence type="ECO:0000313" key="2">
    <source>
        <dbReference type="EMBL" id="TRY90439.1"/>
    </source>
</evidence>
<protein>
    <submittedName>
        <fullName evidence="2">Uncharacterized protein</fullName>
    </submittedName>
</protein>
<keyword evidence="1" id="KW-0812">Transmembrane</keyword>
<keyword evidence="1" id="KW-0472">Membrane</keyword>
<dbReference type="EMBL" id="SRMA01025847">
    <property type="protein sequence ID" value="TRY90439.1"/>
    <property type="molecule type" value="Genomic_DNA"/>
</dbReference>